<dbReference type="InterPro" id="IPR057251">
    <property type="entry name" value="FP_C"/>
</dbReference>
<proteinExistence type="predicted"/>
<feature type="domain" description="FP protein C-terminal" evidence="1">
    <location>
        <begin position="116"/>
        <end position="166"/>
    </location>
</feature>
<name>A0ABM4AMI4_VANTA</name>
<organism evidence="2 3">
    <name type="scientific">Vanessa tameamea</name>
    <name type="common">Kamehameha butterfly</name>
    <dbReference type="NCBI Taxonomy" id="334116"/>
    <lineage>
        <taxon>Eukaryota</taxon>
        <taxon>Metazoa</taxon>
        <taxon>Ecdysozoa</taxon>
        <taxon>Arthropoda</taxon>
        <taxon>Hexapoda</taxon>
        <taxon>Insecta</taxon>
        <taxon>Pterygota</taxon>
        <taxon>Neoptera</taxon>
        <taxon>Endopterygota</taxon>
        <taxon>Lepidoptera</taxon>
        <taxon>Glossata</taxon>
        <taxon>Ditrysia</taxon>
        <taxon>Papilionoidea</taxon>
        <taxon>Nymphalidae</taxon>
        <taxon>Nymphalinae</taxon>
        <taxon>Vanessa</taxon>
    </lineage>
</organism>
<evidence type="ECO:0000313" key="2">
    <source>
        <dbReference type="Proteomes" id="UP001652626"/>
    </source>
</evidence>
<keyword evidence="2" id="KW-1185">Reference proteome</keyword>
<dbReference type="Pfam" id="PF25298">
    <property type="entry name" value="Baculo_FP_2nd"/>
    <property type="match status" value="1"/>
</dbReference>
<protein>
    <submittedName>
        <fullName evidence="3">Uncharacterized protein LOC135193533</fullName>
    </submittedName>
    <submittedName>
        <fullName evidence="4">Uncharacterized protein LOC135193538</fullName>
    </submittedName>
</protein>
<dbReference type="RefSeq" id="XP_064072497.1">
    <property type="nucleotide sequence ID" value="XM_064216427.1"/>
</dbReference>
<evidence type="ECO:0000313" key="4">
    <source>
        <dbReference type="RefSeq" id="XP_064072515.1"/>
    </source>
</evidence>
<accession>A0ABM4AMI4</accession>
<dbReference type="Gene3D" id="3.30.70.1820">
    <property type="entry name" value="L1 transposable element, RRM domain"/>
    <property type="match status" value="1"/>
</dbReference>
<evidence type="ECO:0000259" key="1">
    <source>
        <dbReference type="Pfam" id="PF25298"/>
    </source>
</evidence>
<reference evidence="2 3" key="1">
    <citation type="submission" date="2025-05" db="UniProtKB">
        <authorList>
            <consortium name="RefSeq"/>
        </authorList>
    </citation>
    <scope>NUCLEOTIDE SEQUENCE [LARGE SCALE GENOMIC DNA]</scope>
    <source>
        <tissue evidence="3 4">Whole body</tissue>
    </source>
</reference>
<dbReference type="Proteomes" id="UP001652626">
    <property type="component" value="Chromosome 2"/>
</dbReference>
<gene>
    <name evidence="3" type="primary">LOC135193533</name>
    <name evidence="4" type="synonym">LOC135193538</name>
</gene>
<sequence length="166" mass="19142">MSLMEQHSRDCNLEIQCVPEHKSENLSSIVHQLASVVSFDLHDNDIVNFHRVAKRNTESKRPRSIIVKLSTPRKRDNFLAAVKVFNKNNPQSKLNSSHLGIASGKEQIYIMEHLSPDNKRLHAAARLAIKEKKYEYVWIRSGRIFVRRNDTSPAVLIKNFDSLKQL</sequence>
<dbReference type="RefSeq" id="XP_064072515.1">
    <property type="nucleotide sequence ID" value="XM_064216445.1"/>
</dbReference>
<dbReference type="GeneID" id="135193533"/>
<evidence type="ECO:0000313" key="3">
    <source>
        <dbReference type="RefSeq" id="XP_064072497.1"/>
    </source>
</evidence>